<dbReference type="AlphaFoldDB" id="G8T7C2"/>
<evidence type="ECO:0000313" key="1">
    <source>
        <dbReference type="EMBL" id="AEW01158.1"/>
    </source>
</evidence>
<organism evidence="1 2">
    <name type="scientific">Niastella koreensis (strain DSM 17620 / KACC 11465 / NBRC 106392 / GR20-10)</name>
    <dbReference type="NCBI Taxonomy" id="700598"/>
    <lineage>
        <taxon>Bacteria</taxon>
        <taxon>Pseudomonadati</taxon>
        <taxon>Bacteroidota</taxon>
        <taxon>Chitinophagia</taxon>
        <taxon>Chitinophagales</taxon>
        <taxon>Chitinophagaceae</taxon>
        <taxon>Niastella</taxon>
    </lineage>
</organism>
<dbReference type="STRING" id="700598.Niako_4918"/>
<dbReference type="KEGG" id="nko:Niako_4918"/>
<dbReference type="EMBL" id="CP003178">
    <property type="protein sequence ID" value="AEW01158.1"/>
    <property type="molecule type" value="Genomic_DNA"/>
</dbReference>
<protein>
    <submittedName>
        <fullName evidence="1">Uncharacterized protein</fullName>
    </submittedName>
</protein>
<reference evidence="1 2" key="1">
    <citation type="submission" date="2011-12" db="EMBL/GenBank/DDBJ databases">
        <title>The complete genome of Niastella koreensis GR20-10.</title>
        <authorList>
            <consortium name="US DOE Joint Genome Institute (JGI-PGF)"/>
            <person name="Lucas S."/>
            <person name="Han J."/>
            <person name="Lapidus A."/>
            <person name="Bruce D."/>
            <person name="Goodwin L."/>
            <person name="Pitluck S."/>
            <person name="Peters L."/>
            <person name="Kyrpides N."/>
            <person name="Mavromatis K."/>
            <person name="Ivanova N."/>
            <person name="Mikhailova N."/>
            <person name="Davenport K."/>
            <person name="Saunders E."/>
            <person name="Detter J.C."/>
            <person name="Tapia R."/>
            <person name="Han C."/>
            <person name="Land M."/>
            <person name="Hauser L."/>
            <person name="Markowitz V."/>
            <person name="Cheng J.-F."/>
            <person name="Hugenholtz P."/>
            <person name="Woyke T."/>
            <person name="Wu D."/>
            <person name="Tindall B."/>
            <person name="Pomrenke H."/>
            <person name="Brambilla E."/>
            <person name="Klenk H.-P."/>
            <person name="Eisen J.A."/>
        </authorList>
    </citation>
    <scope>NUCLEOTIDE SEQUENCE [LARGE SCALE GENOMIC DNA]</scope>
    <source>
        <strain evidence="2">DSM 17620 / KACC 11465 / NBRC 106392 / GR20-10</strain>
    </source>
</reference>
<name>G8T7C2_NIAKG</name>
<sequence length="34" mass="3889">MFPSPEQSGLGNPVKVFKSREIVQAWTKWNKLGE</sequence>
<evidence type="ECO:0000313" key="2">
    <source>
        <dbReference type="Proteomes" id="UP000005438"/>
    </source>
</evidence>
<dbReference type="Proteomes" id="UP000005438">
    <property type="component" value="Chromosome"/>
</dbReference>
<gene>
    <name evidence="1" type="ordered locus">Niako_4918</name>
</gene>
<proteinExistence type="predicted"/>
<dbReference type="HOGENOM" id="CLU_3374812_0_0_10"/>
<accession>G8T7C2</accession>